<keyword evidence="6" id="KW-1185">Reference proteome</keyword>
<evidence type="ECO:0000256" key="4">
    <source>
        <dbReference type="SAM" id="SignalP"/>
    </source>
</evidence>
<organism evidence="5 6">
    <name type="scientific">Pleurodeles waltl</name>
    <name type="common">Iberian ribbed newt</name>
    <dbReference type="NCBI Taxonomy" id="8319"/>
    <lineage>
        <taxon>Eukaryota</taxon>
        <taxon>Metazoa</taxon>
        <taxon>Chordata</taxon>
        <taxon>Craniata</taxon>
        <taxon>Vertebrata</taxon>
        <taxon>Euteleostomi</taxon>
        <taxon>Amphibia</taxon>
        <taxon>Batrachia</taxon>
        <taxon>Caudata</taxon>
        <taxon>Salamandroidea</taxon>
        <taxon>Salamandridae</taxon>
        <taxon>Pleurodelinae</taxon>
        <taxon>Pleurodeles</taxon>
    </lineage>
</organism>
<protein>
    <submittedName>
        <fullName evidence="5">Uncharacterized protein</fullName>
    </submittedName>
</protein>
<reference evidence="5" key="1">
    <citation type="journal article" date="2022" name="bioRxiv">
        <title>Sequencing and chromosome-scale assembly of the giantPleurodeles waltlgenome.</title>
        <authorList>
            <person name="Brown T."/>
            <person name="Elewa A."/>
            <person name="Iarovenko S."/>
            <person name="Subramanian E."/>
            <person name="Araus A.J."/>
            <person name="Petzold A."/>
            <person name="Susuki M."/>
            <person name="Suzuki K.-i.T."/>
            <person name="Hayashi T."/>
            <person name="Toyoda A."/>
            <person name="Oliveira C."/>
            <person name="Osipova E."/>
            <person name="Leigh N.D."/>
            <person name="Simon A."/>
            <person name="Yun M.H."/>
        </authorList>
    </citation>
    <scope>NUCLEOTIDE SEQUENCE</scope>
    <source>
        <strain evidence="5">20211129_DDA</strain>
        <tissue evidence="5">Liver</tissue>
    </source>
</reference>
<dbReference type="Pfam" id="PF00560">
    <property type="entry name" value="LRR_1"/>
    <property type="match status" value="1"/>
</dbReference>
<comment type="caution">
    <text evidence="5">The sequence shown here is derived from an EMBL/GenBank/DDBJ whole genome shotgun (WGS) entry which is preliminary data.</text>
</comment>
<gene>
    <name evidence="5" type="ORF">NDU88_003082</name>
</gene>
<dbReference type="EMBL" id="JANPWB010000001">
    <property type="protein sequence ID" value="KAJ1215474.1"/>
    <property type="molecule type" value="Genomic_DNA"/>
</dbReference>
<feature type="non-terminal residue" evidence="5">
    <location>
        <position position="1"/>
    </location>
</feature>
<accession>A0AAV7WQG3</accession>
<evidence type="ECO:0000256" key="3">
    <source>
        <dbReference type="ARBA" id="ARBA00022737"/>
    </source>
</evidence>
<dbReference type="GO" id="GO:0031012">
    <property type="term" value="C:extracellular matrix"/>
    <property type="evidence" value="ECO:0007669"/>
    <property type="project" value="TreeGrafter"/>
</dbReference>
<dbReference type="InterPro" id="IPR001611">
    <property type="entry name" value="Leu-rich_rpt"/>
</dbReference>
<evidence type="ECO:0000313" key="5">
    <source>
        <dbReference type="EMBL" id="KAJ1215474.1"/>
    </source>
</evidence>
<dbReference type="InterPro" id="IPR003591">
    <property type="entry name" value="Leu-rich_rpt_typical-subtyp"/>
</dbReference>
<feature type="signal peptide" evidence="4">
    <location>
        <begin position="1"/>
        <end position="29"/>
    </location>
</feature>
<dbReference type="GO" id="GO:0005615">
    <property type="term" value="C:extracellular space"/>
    <property type="evidence" value="ECO:0007669"/>
    <property type="project" value="TreeGrafter"/>
</dbReference>
<dbReference type="SUPFAM" id="SSF52058">
    <property type="entry name" value="L domain-like"/>
    <property type="match status" value="1"/>
</dbReference>
<evidence type="ECO:0000256" key="1">
    <source>
        <dbReference type="ARBA" id="ARBA00022614"/>
    </source>
</evidence>
<name>A0AAV7WQG3_PLEWA</name>
<sequence>KRTMKKDVLFWVSKLLWLIPLCILCTSAANPCKISEKMADCSHLKLKVIPPDLPINISVLDLSHNQLTALPSANLSRYKQLTQLFAGFNVISKLEPELCETLSLLQVLSLEHNELHKLDEKYFRFCGSLTELRLDSNRITEIKGDIFKDLKVTLPLSPWRGYLRMSVPLRMRAPVETTPLDVWILKNNQAFLGHLVGQYPSEEGDLTCLRQASADPGGPQPAEYPLQ</sequence>
<keyword evidence="1" id="KW-0433">Leucine-rich repeat</keyword>
<proteinExistence type="predicted"/>
<dbReference type="Proteomes" id="UP001066276">
    <property type="component" value="Chromosome 1_1"/>
</dbReference>
<dbReference type="AlphaFoldDB" id="A0AAV7WQG3"/>
<dbReference type="PROSITE" id="PS51450">
    <property type="entry name" value="LRR"/>
    <property type="match status" value="2"/>
</dbReference>
<keyword evidence="3" id="KW-0677">Repeat</keyword>
<dbReference type="Pfam" id="PF13855">
    <property type="entry name" value="LRR_8"/>
    <property type="match status" value="1"/>
</dbReference>
<evidence type="ECO:0000256" key="2">
    <source>
        <dbReference type="ARBA" id="ARBA00022729"/>
    </source>
</evidence>
<dbReference type="PANTHER" id="PTHR24373">
    <property type="entry name" value="SLIT RELATED LEUCINE-RICH REPEAT NEURONAL PROTEIN"/>
    <property type="match status" value="1"/>
</dbReference>
<dbReference type="SMART" id="SM00369">
    <property type="entry name" value="LRR_TYP"/>
    <property type="match status" value="3"/>
</dbReference>
<dbReference type="InterPro" id="IPR032675">
    <property type="entry name" value="LRR_dom_sf"/>
</dbReference>
<evidence type="ECO:0000313" key="6">
    <source>
        <dbReference type="Proteomes" id="UP001066276"/>
    </source>
</evidence>
<feature type="non-terminal residue" evidence="5">
    <location>
        <position position="227"/>
    </location>
</feature>
<feature type="chain" id="PRO_5043597059" evidence="4">
    <location>
        <begin position="30"/>
        <end position="227"/>
    </location>
</feature>
<dbReference type="InterPro" id="IPR050328">
    <property type="entry name" value="Dev_Immune_Receptor"/>
</dbReference>
<dbReference type="Gene3D" id="3.80.10.10">
    <property type="entry name" value="Ribonuclease Inhibitor"/>
    <property type="match status" value="1"/>
</dbReference>
<keyword evidence="2 4" id="KW-0732">Signal</keyword>
<dbReference type="PANTHER" id="PTHR24373:SF370">
    <property type="entry name" value="FISH-LIPS, ISOFORM E"/>
    <property type="match status" value="1"/>
</dbReference>
<dbReference type="PRINTS" id="PR00019">
    <property type="entry name" value="LEURICHRPT"/>
</dbReference>